<evidence type="ECO:0000256" key="4">
    <source>
        <dbReference type="ARBA" id="ARBA00022827"/>
    </source>
</evidence>
<dbReference type="InterPro" id="IPR007867">
    <property type="entry name" value="GMC_OxRtase_C"/>
</dbReference>
<organism evidence="8 9">
    <name type="scientific">Candidatus Protochlamydia amoebophila</name>
    <dbReference type="NCBI Taxonomy" id="362787"/>
    <lineage>
        <taxon>Bacteria</taxon>
        <taxon>Pseudomonadati</taxon>
        <taxon>Chlamydiota</taxon>
        <taxon>Chlamydiia</taxon>
        <taxon>Parachlamydiales</taxon>
        <taxon>Parachlamydiaceae</taxon>
        <taxon>Candidatus Protochlamydia</taxon>
    </lineage>
</organism>
<dbReference type="Pfam" id="PF00732">
    <property type="entry name" value="GMC_oxred_N"/>
    <property type="match status" value="1"/>
</dbReference>
<protein>
    <submittedName>
        <fullName evidence="8">Uncharacterized protein</fullName>
    </submittedName>
</protein>
<dbReference type="Proteomes" id="UP000031465">
    <property type="component" value="Unassembled WGS sequence"/>
</dbReference>
<comment type="similarity">
    <text evidence="2">Belongs to the GMC oxidoreductase family.</text>
</comment>
<dbReference type="PANTHER" id="PTHR42784:SF1">
    <property type="entry name" value="PYRANOSE 2-OXIDASE"/>
    <property type="match status" value="1"/>
</dbReference>
<comment type="caution">
    <text evidence="8">The sequence shown here is derived from an EMBL/GenBank/DDBJ whole genome shotgun (WGS) entry which is preliminary data.</text>
</comment>
<dbReference type="Pfam" id="PF05199">
    <property type="entry name" value="GMC_oxred_C"/>
    <property type="match status" value="1"/>
</dbReference>
<dbReference type="SUPFAM" id="SSF51905">
    <property type="entry name" value="FAD/NAD(P)-binding domain"/>
    <property type="match status" value="1"/>
</dbReference>
<evidence type="ECO:0000313" key="8">
    <source>
        <dbReference type="EMBL" id="KIC72350.1"/>
    </source>
</evidence>
<dbReference type="EMBL" id="JSAN01000057">
    <property type="protein sequence ID" value="KIC72350.1"/>
    <property type="molecule type" value="Genomic_DNA"/>
</dbReference>
<evidence type="ECO:0000313" key="9">
    <source>
        <dbReference type="Proteomes" id="UP000031465"/>
    </source>
</evidence>
<dbReference type="InterPro" id="IPR000172">
    <property type="entry name" value="GMC_OxRdtase_N"/>
</dbReference>
<feature type="domain" description="Glucose-methanol-choline oxidoreductase C-terminal" evidence="7">
    <location>
        <begin position="344"/>
        <end position="465"/>
    </location>
</feature>
<evidence type="ECO:0000259" key="7">
    <source>
        <dbReference type="Pfam" id="PF05199"/>
    </source>
</evidence>
<evidence type="ECO:0000256" key="1">
    <source>
        <dbReference type="ARBA" id="ARBA00001974"/>
    </source>
</evidence>
<name>A0A0C1JM41_9BACT</name>
<dbReference type="InterPro" id="IPR036188">
    <property type="entry name" value="FAD/NAD-bd_sf"/>
</dbReference>
<evidence type="ECO:0000256" key="5">
    <source>
        <dbReference type="ARBA" id="ARBA00023002"/>
    </source>
</evidence>
<evidence type="ECO:0000256" key="3">
    <source>
        <dbReference type="ARBA" id="ARBA00022630"/>
    </source>
</evidence>
<evidence type="ECO:0000256" key="2">
    <source>
        <dbReference type="ARBA" id="ARBA00010790"/>
    </source>
</evidence>
<dbReference type="InterPro" id="IPR051473">
    <property type="entry name" value="P2Ox-like"/>
</dbReference>
<dbReference type="GO" id="GO:0050660">
    <property type="term" value="F:flavin adenine dinucleotide binding"/>
    <property type="evidence" value="ECO:0007669"/>
    <property type="project" value="InterPro"/>
</dbReference>
<accession>A0A0C1JM41</accession>
<comment type="cofactor">
    <cofactor evidence="1">
        <name>FAD</name>
        <dbReference type="ChEBI" id="CHEBI:57692"/>
    </cofactor>
</comment>
<keyword evidence="4" id="KW-0274">FAD</keyword>
<keyword evidence="5" id="KW-0560">Oxidoreductase</keyword>
<dbReference type="GO" id="GO:0016614">
    <property type="term" value="F:oxidoreductase activity, acting on CH-OH group of donors"/>
    <property type="evidence" value="ECO:0007669"/>
    <property type="project" value="InterPro"/>
</dbReference>
<keyword evidence="3" id="KW-0285">Flavoprotein</keyword>
<proteinExistence type="inferred from homology"/>
<feature type="domain" description="Glucose-methanol-choline oxidoreductase N-terminal" evidence="6">
    <location>
        <begin position="183"/>
        <end position="271"/>
    </location>
</feature>
<dbReference type="Gene3D" id="3.50.50.60">
    <property type="entry name" value="FAD/NAD(P)-binding domain"/>
    <property type="match status" value="2"/>
</dbReference>
<sequence>MITFIQDYIDSSIPKAKACIIGAGAAGIEIATQLASSFGSILLLEAGLEEFDFETQKLTYFKQQGKKIRSLDPQNPFTFEMSKKGQTHLKQYGGTLNIWGGKWKTLDPIDFESRFDLSETAWPITYQDLYSYYASIAQDYQILDLTWANAHNADLPFTISQLPGFSPSLDLLEKHPTNSKHKFQKQLESSSIQVILGAHVVNIALSENLDSVKHLHVRSLRGQDWHVEAQFYILAAGSIENAKLLLNSRSQLKKGVGNHSDWVGRNLLDHPKGFGGLLFPYDQNDIIEGRTFSDKNKTLEIGISLNQELLKKERLPNHCINIFPRIDQNQIVYATKFYLEQLPNANSHLFLTNEKDALNQNIVSLDWKFRKEDLICFENYLTIFANLLKKHQVGELNMKADALTMEIFRDASHQLGTTRMALKVQDGVVDSNCQVFGVNNLFIAGSSIFPTAGHANPTLTILALARRLADHLKQTYGNIFFNS</sequence>
<reference evidence="8 9" key="1">
    <citation type="journal article" date="2014" name="Mol. Biol. Evol.">
        <title>Massive expansion of Ubiquitination-related gene families within the Chlamydiae.</title>
        <authorList>
            <person name="Domman D."/>
            <person name="Collingro A."/>
            <person name="Lagkouvardos I."/>
            <person name="Gehre L."/>
            <person name="Weinmaier T."/>
            <person name="Rattei T."/>
            <person name="Subtil A."/>
            <person name="Horn M."/>
        </authorList>
    </citation>
    <scope>NUCLEOTIDE SEQUENCE [LARGE SCALE GENOMIC DNA]</scope>
    <source>
        <strain evidence="8 9">EI2</strain>
    </source>
</reference>
<dbReference type="RefSeq" id="WP_039357793.1">
    <property type="nucleotide sequence ID" value="NZ_JSAN01000057.1"/>
</dbReference>
<dbReference type="AlphaFoldDB" id="A0A0C1JM41"/>
<dbReference type="PANTHER" id="PTHR42784">
    <property type="entry name" value="PYRANOSE 2-OXIDASE"/>
    <property type="match status" value="1"/>
</dbReference>
<gene>
    <name evidence="8" type="ORF">DB44_CK00230</name>
</gene>
<evidence type="ECO:0000259" key="6">
    <source>
        <dbReference type="Pfam" id="PF00732"/>
    </source>
</evidence>
<dbReference type="PATRIC" id="fig|362787.3.peg.878"/>